<proteinExistence type="predicted"/>
<protein>
    <submittedName>
        <fullName evidence="1">Uncharacterized protein</fullName>
    </submittedName>
</protein>
<keyword evidence="2" id="KW-1185">Reference proteome</keyword>
<organism evidence="1 2">
    <name type="scientific">Homarus americanus</name>
    <name type="common">American lobster</name>
    <dbReference type="NCBI Taxonomy" id="6706"/>
    <lineage>
        <taxon>Eukaryota</taxon>
        <taxon>Metazoa</taxon>
        <taxon>Ecdysozoa</taxon>
        <taxon>Arthropoda</taxon>
        <taxon>Crustacea</taxon>
        <taxon>Multicrustacea</taxon>
        <taxon>Malacostraca</taxon>
        <taxon>Eumalacostraca</taxon>
        <taxon>Eucarida</taxon>
        <taxon>Decapoda</taxon>
        <taxon>Pleocyemata</taxon>
        <taxon>Astacidea</taxon>
        <taxon>Nephropoidea</taxon>
        <taxon>Nephropidae</taxon>
        <taxon>Homarus</taxon>
    </lineage>
</organism>
<dbReference type="AlphaFoldDB" id="A0A8J5KAL2"/>
<comment type="caution">
    <text evidence="1">The sequence shown here is derived from an EMBL/GenBank/DDBJ whole genome shotgun (WGS) entry which is preliminary data.</text>
</comment>
<name>A0A8J5KAL2_HOMAM</name>
<evidence type="ECO:0000313" key="2">
    <source>
        <dbReference type="Proteomes" id="UP000747542"/>
    </source>
</evidence>
<gene>
    <name evidence="1" type="ORF">Hamer_G012228</name>
</gene>
<dbReference type="Proteomes" id="UP000747542">
    <property type="component" value="Unassembled WGS sequence"/>
</dbReference>
<sequence length="95" mass="10930">MAGQEEGIIEEILNSNSSANEEEIVHIIQDEEEAVVSGSEELYHENKELVFWVPALLMVSREQQKITVTQDELRRRVAPPECLRSIQKPRLRMGE</sequence>
<reference evidence="1" key="1">
    <citation type="journal article" date="2021" name="Sci. Adv.">
        <title>The American lobster genome reveals insights on longevity, neural, and immune adaptations.</title>
        <authorList>
            <person name="Polinski J.M."/>
            <person name="Zimin A.V."/>
            <person name="Clark K.F."/>
            <person name="Kohn A.B."/>
            <person name="Sadowski N."/>
            <person name="Timp W."/>
            <person name="Ptitsyn A."/>
            <person name="Khanna P."/>
            <person name="Romanova D.Y."/>
            <person name="Williams P."/>
            <person name="Greenwood S.J."/>
            <person name="Moroz L.L."/>
            <person name="Walt D.R."/>
            <person name="Bodnar A.G."/>
        </authorList>
    </citation>
    <scope>NUCLEOTIDE SEQUENCE</scope>
    <source>
        <strain evidence="1">GMGI-L3</strain>
    </source>
</reference>
<accession>A0A8J5KAL2</accession>
<dbReference type="EMBL" id="JAHLQT010014894">
    <property type="protein sequence ID" value="KAG7170006.1"/>
    <property type="molecule type" value="Genomic_DNA"/>
</dbReference>
<evidence type="ECO:0000313" key="1">
    <source>
        <dbReference type="EMBL" id="KAG7170006.1"/>
    </source>
</evidence>